<dbReference type="NCBIfam" id="NF047375">
    <property type="entry name" value="HeatShock_HspR"/>
    <property type="match status" value="1"/>
</dbReference>
<dbReference type="PANTHER" id="PTHR30204:SF58">
    <property type="entry name" value="HTH-TYPE TRANSCRIPTIONAL REGULATOR YFMP"/>
    <property type="match status" value="1"/>
</dbReference>
<proteinExistence type="predicted"/>
<reference evidence="4 5" key="1">
    <citation type="submission" date="2020-08" db="EMBL/GenBank/DDBJ databases">
        <title>A Genomic Blueprint of the Chicken Gut Microbiome.</title>
        <authorList>
            <person name="Gilroy R."/>
            <person name="Ravi A."/>
            <person name="Getino M."/>
            <person name="Pursley I."/>
            <person name="Horton D.L."/>
            <person name="Alikhan N.-F."/>
            <person name="Baker D."/>
            <person name="Gharbi K."/>
            <person name="Hall N."/>
            <person name="Watson M."/>
            <person name="Adriaenssens E.M."/>
            <person name="Foster-Nyarko E."/>
            <person name="Jarju S."/>
            <person name="Secka A."/>
            <person name="Antonio M."/>
            <person name="Oren A."/>
            <person name="Chaudhuri R."/>
            <person name="La Ragione R.M."/>
            <person name="Hildebrand F."/>
            <person name="Pallen M.J."/>
        </authorList>
    </citation>
    <scope>NUCLEOTIDE SEQUENCE [LARGE SCALE GENOMIC DNA]</scope>
    <source>
        <strain evidence="4 5">Sa2CUA1</strain>
    </source>
</reference>
<comment type="caution">
    <text evidence="4">The sequence shown here is derived from an EMBL/GenBank/DDBJ whole genome shotgun (WGS) entry which is preliminary data.</text>
</comment>
<evidence type="ECO:0000313" key="4">
    <source>
        <dbReference type="EMBL" id="MBD7995765.1"/>
    </source>
</evidence>
<dbReference type="Proteomes" id="UP000609874">
    <property type="component" value="Unassembled WGS sequence"/>
</dbReference>
<dbReference type="InterPro" id="IPR009061">
    <property type="entry name" value="DNA-bd_dom_put_sf"/>
</dbReference>
<gene>
    <name evidence="4" type="ORF">H9639_10690</name>
</gene>
<dbReference type="InterPro" id="IPR047057">
    <property type="entry name" value="MerR_fam"/>
</dbReference>
<name>A0ABR8UT99_9MICC</name>
<feature type="coiled-coil region" evidence="2">
    <location>
        <begin position="89"/>
        <end position="116"/>
    </location>
</feature>
<dbReference type="Gene3D" id="1.10.1660.10">
    <property type="match status" value="1"/>
</dbReference>
<accession>A0ABR8UT99</accession>
<keyword evidence="2" id="KW-0175">Coiled coil</keyword>
<evidence type="ECO:0000256" key="1">
    <source>
        <dbReference type="ARBA" id="ARBA00023125"/>
    </source>
</evidence>
<keyword evidence="5" id="KW-1185">Reference proteome</keyword>
<protein>
    <submittedName>
        <fullName evidence="4">Helix-turn-helix transcriptional regulator</fullName>
    </submittedName>
</protein>
<feature type="domain" description="HTH merR-type" evidence="3">
    <location>
        <begin position="24"/>
        <end position="92"/>
    </location>
</feature>
<dbReference type="SMART" id="SM00422">
    <property type="entry name" value="HTH_MERR"/>
    <property type="match status" value="1"/>
</dbReference>
<dbReference type="CDD" id="cd04766">
    <property type="entry name" value="HTH_HspR"/>
    <property type="match status" value="1"/>
</dbReference>
<dbReference type="Pfam" id="PF13411">
    <property type="entry name" value="MerR_1"/>
    <property type="match status" value="1"/>
</dbReference>
<evidence type="ECO:0000256" key="2">
    <source>
        <dbReference type="SAM" id="Coils"/>
    </source>
</evidence>
<evidence type="ECO:0000259" key="3">
    <source>
        <dbReference type="PROSITE" id="PS50937"/>
    </source>
</evidence>
<dbReference type="PROSITE" id="PS50937">
    <property type="entry name" value="HTH_MERR_2"/>
    <property type="match status" value="1"/>
</dbReference>
<dbReference type="SUPFAM" id="SSF46955">
    <property type="entry name" value="Putative DNA-binding domain"/>
    <property type="match status" value="1"/>
</dbReference>
<organism evidence="4 5">
    <name type="scientific">Arthrobacter gallicola</name>
    <dbReference type="NCBI Taxonomy" id="2762225"/>
    <lineage>
        <taxon>Bacteria</taxon>
        <taxon>Bacillati</taxon>
        <taxon>Actinomycetota</taxon>
        <taxon>Actinomycetes</taxon>
        <taxon>Micrococcales</taxon>
        <taxon>Micrococcaceae</taxon>
        <taxon>Arthrobacter</taxon>
    </lineage>
</organism>
<dbReference type="InterPro" id="IPR000551">
    <property type="entry name" value="MerR-type_HTH_dom"/>
</dbReference>
<keyword evidence="1" id="KW-0238">DNA-binding</keyword>
<dbReference type="EMBL" id="JACSQD010000004">
    <property type="protein sequence ID" value="MBD7995765.1"/>
    <property type="molecule type" value="Genomic_DNA"/>
</dbReference>
<evidence type="ECO:0000313" key="5">
    <source>
        <dbReference type="Proteomes" id="UP000609874"/>
    </source>
</evidence>
<dbReference type="PANTHER" id="PTHR30204">
    <property type="entry name" value="REDOX-CYCLING DRUG-SENSING TRANSCRIPTIONAL ACTIVATOR SOXR"/>
    <property type="match status" value="1"/>
</dbReference>
<sequence length="191" mass="20810">MTSTQTGKQRGRVKDVGFDVNAPIFVISVAAELADMHPQTLRQYDRLGIVSPSRAPGRSRRYSQRDIEMLREVQRLSQEGVSLEGIKRIMELQKQVSGLRARVNELSAELEQVQQRSADMGRVFAAGLAGDVVTLSRGQRPPASRSSGRPLGLAALAALNRRVMALPAGKGSTAETELGYTADRGEFFGSR</sequence>